<accession>Q7M9Y4</accession>
<dbReference type="InterPro" id="IPR032508">
    <property type="entry name" value="FecR_C"/>
</dbReference>
<dbReference type="Gene3D" id="2.60.120.1440">
    <property type="match status" value="1"/>
</dbReference>
<organism evidence="5">
    <name type="scientific">Wolinella succinogenes (strain ATCC 29543 / DSM 1740 / CCUG 13145 / JCM 31913 / LMG 7466 / NCTC 11488 / FDC 602W)</name>
    <name type="common">Vibrio succinogenes</name>
    <dbReference type="NCBI Taxonomy" id="273121"/>
    <lineage>
        <taxon>Bacteria</taxon>
        <taxon>Pseudomonadati</taxon>
        <taxon>Campylobacterota</taxon>
        <taxon>Epsilonproteobacteria</taxon>
        <taxon>Campylobacterales</taxon>
        <taxon>Helicobacteraceae</taxon>
        <taxon>Wolinella</taxon>
    </lineage>
</organism>
<gene>
    <name evidence="4" type="ordered locus">WS0590</name>
</gene>
<dbReference type="RefSeq" id="WP_011138522.1">
    <property type="nucleotide sequence ID" value="NC_005090.1"/>
</dbReference>
<reference evidence="4 5" key="1">
    <citation type="journal article" date="2003" name="Proc. Natl. Acad. Sci. U.S.A.">
        <title>Complete genome sequence and analysis of Wolinella succinogenes.</title>
        <authorList>
            <person name="Baar C."/>
            <person name="Eppinger M."/>
            <person name="Raddatz G."/>
            <person name="Simon JM."/>
            <person name="Lanz C."/>
            <person name="Klimmek O."/>
            <person name="Nandakumar R."/>
            <person name="Gross R."/>
            <person name="Rosinus A."/>
            <person name="Keller H."/>
            <person name="Jagtap P."/>
            <person name="Linke B."/>
            <person name="Meyer F."/>
            <person name="Lederer H."/>
            <person name="Schuster S.C."/>
        </authorList>
    </citation>
    <scope>NUCLEOTIDE SEQUENCE [LARGE SCALE GENOMIC DNA]</scope>
    <source>
        <strain evidence="5">ATCC 29543 / DSM 1740 / CCUG 13145 / JCM 31913 / LMG 7466 / NCTC 11488 / FDC 602W</strain>
    </source>
</reference>
<evidence type="ECO:0000313" key="4">
    <source>
        <dbReference type="EMBL" id="CAE09722.1"/>
    </source>
</evidence>
<dbReference type="Gene3D" id="3.55.50.30">
    <property type="match status" value="1"/>
</dbReference>
<dbReference type="PANTHER" id="PTHR30273:SF2">
    <property type="entry name" value="PROTEIN FECR"/>
    <property type="match status" value="1"/>
</dbReference>
<dbReference type="STRING" id="273121.WS0590"/>
<keyword evidence="1" id="KW-1133">Transmembrane helix</keyword>
<dbReference type="InterPro" id="IPR012373">
    <property type="entry name" value="Ferrdict_sens_TM"/>
</dbReference>
<dbReference type="InterPro" id="IPR006860">
    <property type="entry name" value="FecR"/>
</dbReference>
<name>Q7M9Y4_WOLSU</name>
<dbReference type="HOGENOM" id="CLU_050192_0_2_7"/>
<dbReference type="PANTHER" id="PTHR30273">
    <property type="entry name" value="PERIPLASMIC SIGNAL SENSOR AND SIGMA FACTOR ACTIVATOR FECR-RELATED"/>
    <property type="match status" value="1"/>
</dbReference>
<feature type="domain" description="Protein FecR C-terminal" evidence="3">
    <location>
        <begin position="249"/>
        <end position="315"/>
    </location>
</feature>
<dbReference type="Pfam" id="PF16344">
    <property type="entry name" value="FecR_C"/>
    <property type="match status" value="1"/>
</dbReference>
<dbReference type="PIRSF" id="PIRSF018266">
    <property type="entry name" value="FecR"/>
    <property type="match status" value="1"/>
</dbReference>
<dbReference type="Pfam" id="PF04773">
    <property type="entry name" value="FecR"/>
    <property type="match status" value="1"/>
</dbReference>
<keyword evidence="1" id="KW-0472">Membrane</keyword>
<dbReference type="GO" id="GO:0016989">
    <property type="term" value="F:sigma factor antagonist activity"/>
    <property type="evidence" value="ECO:0007669"/>
    <property type="project" value="TreeGrafter"/>
</dbReference>
<evidence type="ECO:0000259" key="2">
    <source>
        <dbReference type="Pfam" id="PF04773"/>
    </source>
</evidence>
<sequence length="320" mass="36778">MRIREKIDEQVTFWASLEREGHDLGRHKGFARWLSEDEGHQQAFLEEKRLVEEVKALPREFLLEIKNEVRGRREQIKRQRILIKRLIPLSACMLLVGYLAFFMEIASFKQLYVATHKVQSDIALPDDSRISLDAKTSAEVRYYKSKRLVQLSEGKAVFDVRPNPKAPFIIETERGEIWVVGTKFEVINHDSFLRVSVSEGIVEVRSPKDRATVLRVGRGESLSLDAKHQTSEIQKIDPDKVASWQYGRYLFHQASLQEVLEEFGKHIDLRVNIEGSKIASLPISGSFDVNRLDDFLKVLPLVHPVRIIQSAGIITIKPRS</sequence>
<keyword evidence="5" id="KW-1185">Reference proteome</keyword>
<proteinExistence type="predicted"/>
<protein>
    <submittedName>
        <fullName evidence="4">PUTATIVE TRANSMEMBRANE SENSOR</fullName>
    </submittedName>
</protein>
<dbReference type="Proteomes" id="UP000000422">
    <property type="component" value="Chromosome"/>
</dbReference>
<evidence type="ECO:0000256" key="1">
    <source>
        <dbReference type="SAM" id="Phobius"/>
    </source>
</evidence>
<dbReference type="EMBL" id="BX571658">
    <property type="protein sequence ID" value="CAE09722.1"/>
    <property type="molecule type" value="Genomic_DNA"/>
</dbReference>
<keyword evidence="1 4" id="KW-0812">Transmembrane</keyword>
<dbReference type="eggNOG" id="COG3712">
    <property type="taxonomic scope" value="Bacteria"/>
</dbReference>
<dbReference type="KEGG" id="wsu:WS0590"/>
<dbReference type="AlphaFoldDB" id="Q7M9Y4"/>
<feature type="domain" description="FecR protein" evidence="2">
    <location>
        <begin position="116"/>
        <end position="203"/>
    </location>
</feature>
<feature type="transmembrane region" description="Helical" evidence="1">
    <location>
        <begin position="82"/>
        <end position="103"/>
    </location>
</feature>
<evidence type="ECO:0000313" key="5">
    <source>
        <dbReference type="Proteomes" id="UP000000422"/>
    </source>
</evidence>
<evidence type="ECO:0000259" key="3">
    <source>
        <dbReference type="Pfam" id="PF16344"/>
    </source>
</evidence>